<keyword evidence="2" id="KW-0812">Transmembrane</keyword>
<feature type="compositionally biased region" description="Low complexity" evidence="1">
    <location>
        <begin position="58"/>
        <end position="121"/>
    </location>
</feature>
<dbReference type="EMBL" id="CP163302">
    <property type="protein sequence ID" value="XDP44590.1"/>
    <property type="molecule type" value="Genomic_DNA"/>
</dbReference>
<evidence type="ECO:0000256" key="1">
    <source>
        <dbReference type="SAM" id="MobiDB-lite"/>
    </source>
</evidence>
<feature type="transmembrane region" description="Helical" evidence="2">
    <location>
        <begin position="246"/>
        <end position="272"/>
    </location>
</feature>
<proteinExistence type="predicted"/>
<organism evidence="3">
    <name type="scientific">Sinomonas puerhi</name>
    <dbReference type="NCBI Taxonomy" id="3238584"/>
    <lineage>
        <taxon>Bacteria</taxon>
        <taxon>Bacillati</taxon>
        <taxon>Actinomycetota</taxon>
        <taxon>Actinomycetes</taxon>
        <taxon>Micrococcales</taxon>
        <taxon>Micrococcaceae</taxon>
        <taxon>Sinomonas</taxon>
    </lineage>
</organism>
<reference evidence="3" key="1">
    <citation type="submission" date="2024-07" db="EMBL/GenBank/DDBJ databases">
        <authorList>
            <person name="fu j."/>
        </authorList>
    </citation>
    <scope>NUCLEOTIDE SEQUENCE</scope>
    <source>
        <strain evidence="3">P10A9</strain>
    </source>
</reference>
<feature type="transmembrane region" description="Helical" evidence="2">
    <location>
        <begin position="212"/>
        <end position="234"/>
    </location>
</feature>
<evidence type="ECO:0000256" key="2">
    <source>
        <dbReference type="SAM" id="Phobius"/>
    </source>
</evidence>
<keyword evidence="2" id="KW-1133">Transmembrane helix</keyword>
<protein>
    <recommendedName>
        <fullName evidence="4">DUF4064 domain-containing protein</fullName>
    </recommendedName>
</protein>
<keyword evidence="2" id="KW-0472">Membrane</keyword>
<accession>A0AB39L2N4</accession>
<feature type="compositionally biased region" description="Pro residues" evidence="1">
    <location>
        <begin position="122"/>
        <end position="132"/>
    </location>
</feature>
<feature type="region of interest" description="Disordered" evidence="1">
    <location>
        <begin position="1"/>
        <end position="141"/>
    </location>
</feature>
<evidence type="ECO:0000313" key="3">
    <source>
        <dbReference type="EMBL" id="XDP44590.1"/>
    </source>
</evidence>
<feature type="compositionally biased region" description="Polar residues" evidence="1">
    <location>
        <begin position="26"/>
        <end position="35"/>
    </location>
</feature>
<evidence type="ECO:0008006" key="4">
    <source>
        <dbReference type="Google" id="ProtNLM"/>
    </source>
</evidence>
<dbReference type="AlphaFoldDB" id="A0AB39L2N4"/>
<dbReference type="KEGG" id="spue:AB5L97_15125"/>
<sequence length="309" mass="33049">MSTPDVPPNGSEQPEEGAPTHRPSEPQDTQGSRQEPSAPAGRPAPRYGQYAPGFEPNAQQQPPAYGQPQYGQPQYGQQPPAYGQPQYGQQPPAYGQPEYGQPQYGQQPPAYGQPQYGQPPYGQQPPYSPQPPAYGYGGPGYGAPSPEAQQAAVRRASLLLFVTAAAEVVIGFIATMAELNLPASSLRDVFNRAGGAQAGITFEQFRQIISTFVWVAMSGAVVNAIVLVLCGVFLSRGRRWARVLGTVFLCLTILAFFAGGLFSLLTMALAVASMVMMFRPAVTAFLNANNQFANPYTPKGPTFGNPYGQ</sequence>
<name>A0AB39L2N4_9MICC</name>
<feature type="transmembrane region" description="Helical" evidence="2">
    <location>
        <begin position="158"/>
        <end position="177"/>
    </location>
</feature>
<dbReference type="RefSeq" id="WP_369045272.1">
    <property type="nucleotide sequence ID" value="NZ_CP163302.1"/>
</dbReference>
<gene>
    <name evidence="3" type="ORF">AB5L97_15125</name>
</gene>